<sequence length="202" mass="22612">MLTIQQVGEINKKIKVLEQQKQELEKQIGQYSLDALLESMPENERPEVIPVRENGDRIVLVRSKDLPQCAFLVYAGDRAGTYYQLSFNLLNGICSRQYTLVCICCSLETQGIEKPADVTGEQVESWKKCLRQEFRALLESACKSYGVKSVFVRLPKAWANKYDAIDGVAIVDGKDFLAAANFAGLSAESFAFINWAESCLGR</sequence>
<reference evidence="2 3" key="1">
    <citation type="journal article" date="2016" name="Nat. Commun.">
        <title>Thousands of microbial genomes shed light on interconnected biogeochemical processes in an aquifer system.</title>
        <authorList>
            <person name="Anantharaman K."/>
            <person name="Brown C.T."/>
            <person name="Hug L.A."/>
            <person name="Sharon I."/>
            <person name="Castelle C.J."/>
            <person name="Probst A.J."/>
            <person name="Thomas B.C."/>
            <person name="Singh A."/>
            <person name="Wilkins M.J."/>
            <person name="Karaoz U."/>
            <person name="Brodie E.L."/>
            <person name="Williams K.H."/>
            <person name="Hubbard S.S."/>
            <person name="Banfield J.F."/>
        </authorList>
    </citation>
    <scope>NUCLEOTIDE SEQUENCE [LARGE SCALE GENOMIC DNA]</scope>
</reference>
<evidence type="ECO:0000313" key="3">
    <source>
        <dbReference type="Proteomes" id="UP000178935"/>
    </source>
</evidence>
<dbReference type="EMBL" id="MHPU01000012">
    <property type="protein sequence ID" value="OGZ89066.1"/>
    <property type="molecule type" value="Genomic_DNA"/>
</dbReference>
<protein>
    <submittedName>
        <fullName evidence="2">Uncharacterized protein</fullName>
    </submittedName>
</protein>
<accession>A0A1G2JPK5</accession>
<comment type="caution">
    <text evidence="2">The sequence shown here is derived from an EMBL/GenBank/DDBJ whole genome shotgun (WGS) entry which is preliminary data.</text>
</comment>
<proteinExistence type="predicted"/>
<gene>
    <name evidence="2" type="ORF">A2561_05480</name>
</gene>
<organism evidence="2 3">
    <name type="scientific">Candidatus Staskawiczbacteria bacterium RIFOXYD1_FULL_32_13</name>
    <dbReference type="NCBI Taxonomy" id="1802234"/>
    <lineage>
        <taxon>Bacteria</taxon>
        <taxon>Candidatus Staskawicziibacteriota</taxon>
    </lineage>
</organism>
<name>A0A1G2JPK5_9BACT</name>
<evidence type="ECO:0000313" key="2">
    <source>
        <dbReference type="EMBL" id="OGZ89066.1"/>
    </source>
</evidence>
<evidence type="ECO:0000256" key="1">
    <source>
        <dbReference type="SAM" id="Coils"/>
    </source>
</evidence>
<dbReference type="AlphaFoldDB" id="A0A1G2JPK5"/>
<keyword evidence="1" id="KW-0175">Coiled coil</keyword>
<dbReference type="Proteomes" id="UP000178935">
    <property type="component" value="Unassembled WGS sequence"/>
</dbReference>
<feature type="coiled-coil region" evidence="1">
    <location>
        <begin position="7"/>
        <end position="34"/>
    </location>
</feature>